<keyword evidence="2" id="KW-1185">Reference proteome</keyword>
<accession>A0A3P7XB25</accession>
<name>A0A3P7XB25_9BILA</name>
<gene>
    <name evidence="1" type="ORF">BTMF_LOCUS8003</name>
</gene>
<proteinExistence type="predicted"/>
<dbReference type="Proteomes" id="UP000280834">
    <property type="component" value="Unassembled WGS sequence"/>
</dbReference>
<organism evidence="1 2">
    <name type="scientific">Brugia timori</name>
    <dbReference type="NCBI Taxonomy" id="42155"/>
    <lineage>
        <taxon>Eukaryota</taxon>
        <taxon>Metazoa</taxon>
        <taxon>Ecdysozoa</taxon>
        <taxon>Nematoda</taxon>
        <taxon>Chromadorea</taxon>
        <taxon>Rhabditida</taxon>
        <taxon>Spirurina</taxon>
        <taxon>Spiruromorpha</taxon>
        <taxon>Filarioidea</taxon>
        <taxon>Onchocercidae</taxon>
        <taxon>Brugia</taxon>
    </lineage>
</organism>
<protein>
    <submittedName>
        <fullName evidence="1">Uncharacterized protein</fullName>
    </submittedName>
</protein>
<dbReference type="AlphaFoldDB" id="A0A3P7XB25"/>
<dbReference type="EMBL" id="UZAG01016195">
    <property type="protein sequence ID" value="VDO26602.1"/>
    <property type="molecule type" value="Genomic_DNA"/>
</dbReference>
<evidence type="ECO:0000313" key="2">
    <source>
        <dbReference type="Proteomes" id="UP000280834"/>
    </source>
</evidence>
<sequence>MPFFFFKGQFIRYTYFDIMKTFHYLHPFEYICG</sequence>
<evidence type="ECO:0000313" key="1">
    <source>
        <dbReference type="EMBL" id="VDO26602.1"/>
    </source>
</evidence>
<reference evidence="1 2" key="1">
    <citation type="submission" date="2018-11" db="EMBL/GenBank/DDBJ databases">
        <authorList>
            <consortium name="Pathogen Informatics"/>
        </authorList>
    </citation>
    <scope>NUCLEOTIDE SEQUENCE [LARGE SCALE GENOMIC DNA]</scope>
</reference>